<accession>A0A1H7T6R1</accession>
<evidence type="ECO:0000256" key="1">
    <source>
        <dbReference type="SAM" id="Phobius"/>
    </source>
</evidence>
<dbReference type="AlphaFoldDB" id="A0A1H7T6R1"/>
<sequence>MANCIELPFLGQTCLGDMTVRVGNFQLDLTHPGVLAMLVIVAALGIFVFRSPV</sequence>
<evidence type="ECO:0000313" key="2">
    <source>
        <dbReference type="EMBL" id="SEL79946.1"/>
    </source>
</evidence>
<evidence type="ECO:0000313" key="3">
    <source>
        <dbReference type="Proteomes" id="UP000199283"/>
    </source>
</evidence>
<organism evidence="2 3">
    <name type="scientific">Jannaschia helgolandensis</name>
    <dbReference type="NCBI Taxonomy" id="188906"/>
    <lineage>
        <taxon>Bacteria</taxon>
        <taxon>Pseudomonadati</taxon>
        <taxon>Pseudomonadota</taxon>
        <taxon>Alphaproteobacteria</taxon>
        <taxon>Rhodobacterales</taxon>
        <taxon>Roseobacteraceae</taxon>
        <taxon>Jannaschia</taxon>
    </lineage>
</organism>
<dbReference type="RefSeq" id="WP_175495942.1">
    <property type="nucleotide sequence ID" value="NZ_CAXBJT010000089.1"/>
</dbReference>
<proteinExistence type="predicted"/>
<gene>
    <name evidence="2" type="ORF">SAMN04488526_3566</name>
</gene>
<keyword evidence="1" id="KW-0812">Transmembrane</keyword>
<protein>
    <submittedName>
        <fullName evidence="2">Uncharacterized protein</fullName>
    </submittedName>
</protein>
<dbReference type="EMBL" id="FNZQ01000010">
    <property type="protein sequence ID" value="SEL79946.1"/>
    <property type="molecule type" value="Genomic_DNA"/>
</dbReference>
<keyword evidence="3" id="KW-1185">Reference proteome</keyword>
<name>A0A1H7T6R1_9RHOB</name>
<reference evidence="2 3" key="1">
    <citation type="submission" date="2016-10" db="EMBL/GenBank/DDBJ databases">
        <authorList>
            <person name="de Groot N.N."/>
        </authorList>
    </citation>
    <scope>NUCLEOTIDE SEQUENCE [LARGE SCALE GENOMIC DNA]</scope>
    <source>
        <strain evidence="2 3">DSM 14858</strain>
    </source>
</reference>
<feature type="transmembrane region" description="Helical" evidence="1">
    <location>
        <begin position="29"/>
        <end position="49"/>
    </location>
</feature>
<dbReference type="Proteomes" id="UP000199283">
    <property type="component" value="Unassembled WGS sequence"/>
</dbReference>
<keyword evidence="1" id="KW-0472">Membrane</keyword>
<keyword evidence="1" id="KW-1133">Transmembrane helix</keyword>